<feature type="transmembrane region" description="Helical" evidence="7">
    <location>
        <begin position="302"/>
        <end position="324"/>
    </location>
</feature>
<dbReference type="PANTHER" id="PTHR23514">
    <property type="entry name" value="BYPASS OF STOP CODON PROTEIN 6"/>
    <property type="match status" value="1"/>
</dbReference>
<evidence type="ECO:0000259" key="8">
    <source>
        <dbReference type="PROSITE" id="PS50850"/>
    </source>
</evidence>
<feature type="transmembrane region" description="Helical" evidence="7">
    <location>
        <begin position="99"/>
        <end position="121"/>
    </location>
</feature>
<dbReference type="PATRIC" id="fig|1423813.3.peg.280"/>
<evidence type="ECO:0000256" key="7">
    <source>
        <dbReference type="SAM" id="Phobius"/>
    </source>
</evidence>
<protein>
    <submittedName>
        <fullName evidence="9">Transporter, major facilitator family protein</fullName>
    </submittedName>
</protein>
<keyword evidence="6 7" id="KW-0472">Membrane</keyword>
<evidence type="ECO:0000313" key="9">
    <source>
        <dbReference type="EMBL" id="KRM60790.1"/>
    </source>
</evidence>
<feature type="transmembrane region" description="Helical" evidence="7">
    <location>
        <begin position="207"/>
        <end position="231"/>
    </location>
</feature>
<dbReference type="PANTHER" id="PTHR23514:SF3">
    <property type="entry name" value="BYPASS OF STOP CODON PROTEIN 6"/>
    <property type="match status" value="1"/>
</dbReference>
<organism evidence="9 10">
    <name type="scientific">Paucilactobacillus vaccinostercus DSM 20634</name>
    <dbReference type="NCBI Taxonomy" id="1423813"/>
    <lineage>
        <taxon>Bacteria</taxon>
        <taxon>Bacillati</taxon>
        <taxon>Bacillota</taxon>
        <taxon>Bacilli</taxon>
        <taxon>Lactobacillales</taxon>
        <taxon>Lactobacillaceae</taxon>
        <taxon>Paucilactobacillus</taxon>
    </lineage>
</organism>
<keyword evidence="5 7" id="KW-1133">Transmembrane helix</keyword>
<comment type="subcellular location">
    <subcellularLocation>
        <location evidence="1">Cell membrane</location>
        <topology evidence="1">Multi-pass membrane protein</topology>
    </subcellularLocation>
</comment>
<comment type="similarity">
    <text evidence="2">Belongs to the major facilitator superfamily.</text>
</comment>
<evidence type="ECO:0000313" key="10">
    <source>
        <dbReference type="Proteomes" id="UP000051733"/>
    </source>
</evidence>
<dbReference type="PROSITE" id="PS50850">
    <property type="entry name" value="MFS"/>
    <property type="match status" value="1"/>
</dbReference>
<evidence type="ECO:0000256" key="4">
    <source>
        <dbReference type="ARBA" id="ARBA00022692"/>
    </source>
</evidence>
<dbReference type="RefSeq" id="WP_083483815.1">
    <property type="nucleotide sequence ID" value="NZ_AYYY01000061.1"/>
</dbReference>
<evidence type="ECO:0000256" key="5">
    <source>
        <dbReference type="ARBA" id="ARBA00022989"/>
    </source>
</evidence>
<dbReference type="AlphaFoldDB" id="A0A0R2AB20"/>
<keyword evidence="10" id="KW-1185">Reference proteome</keyword>
<dbReference type="OrthoDB" id="7066727at2"/>
<feature type="transmembrane region" description="Helical" evidence="7">
    <location>
        <begin position="74"/>
        <end position="93"/>
    </location>
</feature>
<proteinExistence type="inferred from homology"/>
<dbReference type="EMBL" id="AYYY01000061">
    <property type="protein sequence ID" value="KRM60790.1"/>
    <property type="molecule type" value="Genomic_DNA"/>
</dbReference>
<feature type="transmembrane region" description="Helical" evidence="7">
    <location>
        <begin position="369"/>
        <end position="387"/>
    </location>
</feature>
<evidence type="ECO:0000256" key="3">
    <source>
        <dbReference type="ARBA" id="ARBA00022448"/>
    </source>
</evidence>
<feature type="transmembrane region" description="Helical" evidence="7">
    <location>
        <begin position="37"/>
        <end position="62"/>
    </location>
</feature>
<keyword evidence="4 7" id="KW-0812">Transmembrane</keyword>
<feature type="transmembrane region" description="Helical" evidence="7">
    <location>
        <begin position="159"/>
        <end position="178"/>
    </location>
</feature>
<feature type="transmembrane region" description="Helical" evidence="7">
    <location>
        <begin position="12"/>
        <end position="31"/>
    </location>
</feature>
<dbReference type="GO" id="GO:0022857">
    <property type="term" value="F:transmembrane transporter activity"/>
    <property type="evidence" value="ECO:0007669"/>
    <property type="project" value="InterPro"/>
</dbReference>
<sequence>MTKSTKRTLAICLYLNYLVHGFGLIILAQNMQALGHLWGVPLATVSYMVSGIGIGRLLAYFTFGYLSDRFGRKFLIYLGILTYMIFFLGMPFVQNIQLAYGLAILAGVANSALDSGTYPTFMEMGGKESASNVFIKAFMSIGEFILPLLVATLETRQLWFGWSFILPVILLLANLGLLTRVTFPKRNQADHTSIIRQGRLSKAKRRLATVALSVYGYTTMAVMILFTQWITLYATKELGYSSLIAHGLLSLYSVGSITGVVIVFAMLRRQVSETGLLVINNALSLVALVVICSATTQWLSAVAAFVFGFTAASGMMQVALNLFLRLYPTHKGIVTGTYFTFGSIATFTVPIVTGWLSKTSIAYAMEFDILIGVVGLVMVILVALVMSPRSLSVGLWRPAVRHVNR</sequence>
<feature type="transmembrane region" description="Helical" evidence="7">
    <location>
        <begin position="336"/>
        <end position="357"/>
    </location>
</feature>
<comment type="caution">
    <text evidence="9">The sequence shown here is derived from an EMBL/GenBank/DDBJ whole genome shotgun (WGS) entry which is preliminary data.</text>
</comment>
<dbReference type="Gene3D" id="1.20.1250.20">
    <property type="entry name" value="MFS general substrate transporter like domains"/>
    <property type="match status" value="2"/>
</dbReference>
<evidence type="ECO:0000256" key="1">
    <source>
        <dbReference type="ARBA" id="ARBA00004651"/>
    </source>
</evidence>
<feature type="domain" description="Major facilitator superfamily (MFS) profile" evidence="8">
    <location>
        <begin position="9"/>
        <end position="390"/>
    </location>
</feature>
<gene>
    <name evidence="9" type="ORF">FC26_GL000272</name>
</gene>
<dbReference type="InterPro" id="IPR011701">
    <property type="entry name" value="MFS"/>
</dbReference>
<dbReference type="Proteomes" id="UP000051733">
    <property type="component" value="Unassembled WGS sequence"/>
</dbReference>
<accession>A0A0R2AB20</accession>
<dbReference type="STRING" id="1423813.FC26_GL000272"/>
<keyword evidence="3" id="KW-0813">Transport</keyword>
<dbReference type="GO" id="GO:0005886">
    <property type="term" value="C:plasma membrane"/>
    <property type="evidence" value="ECO:0007669"/>
    <property type="project" value="UniProtKB-SubCell"/>
</dbReference>
<dbReference type="InterPro" id="IPR036259">
    <property type="entry name" value="MFS_trans_sf"/>
</dbReference>
<feature type="transmembrane region" description="Helical" evidence="7">
    <location>
        <begin position="133"/>
        <end position="153"/>
    </location>
</feature>
<dbReference type="InterPro" id="IPR051788">
    <property type="entry name" value="MFS_Transporter"/>
</dbReference>
<dbReference type="Pfam" id="PF07690">
    <property type="entry name" value="MFS_1"/>
    <property type="match status" value="1"/>
</dbReference>
<evidence type="ECO:0000256" key="2">
    <source>
        <dbReference type="ARBA" id="ARBA00008335"/>
    </source>
</evidence>
<dbReference type="SUPFAM" id="SSF103473">
    <property type="entry name" value="MFS general substrate transporter"/>
    <property type="match status" value="1"/>
</dbReference>
<dbReference type="InterPro" id="IPR020846">
    <property type="entry name" value="MFS_dom"/>
</dbReference>
<reference evidence="9 10" key="1">
    <citation type="journal article" date="2015" name="Genome Announc.">
        <title>Expanding the biotechnology potential of lactobacilli through comparative genomics of 213 strains and associated genera.</title>
        <authorList>
            <person name="Sun Z."/>
            <person name="Harris H.M."/>
            <person name="McCann A."/>
            <person name="Guo C."/>
            <person name="Argimon S."/>
            <person name="Zhang W."/>
            <person name="Yang X."/>
            <person name="Jeffery I.B."/>
            <person name="Cooney J.C."/>
            <person name="Kagawa T.F."/>
            <person name="Liu W."/>
            <person name="Song Y."/>
            <person name="Salvetti E."/>
            <person name="Wrobel A."/>
            <person name="Rasinkangas P."/>
            <person name="Parkhill J."/>
            <person name="Rea M.C."/>
            <person name="O'Sullivan O."/>
            <person name="Ritari J."/>
            <person name="Douillard F.P."/>
            <person name="Paul Ross R."/>
            <person name="Yang R."/>
            <person name="Briner A.E."/>
            <person name="Felis G.E."/>
            <person name="de Vos W.M."/>
            <person name="Barrangou R."/>
            <person name="Klaenhammer T.R."/>
            <person name="Caufield P.W."/>
            <person name="Cui Y."/>
            <person name="Zhang H."/>
            <person name="O'Toole P.W."/>
        </authorList>
    </citation>
    <scope>NUCLEOTIDE SEQUENCE [LARGE SCALE GENOMIC DNA]</scope>
    <source>
        <strain evidence="9 10">DSM 20634</strain>
    </source>
</reference>
<name>A0A0R2AB20_9LACO</name>
<feature type="transmembrane region" description="Helical" evidence="7">
    <location>
        <begin position="274"/>
        <end position="296"/>
    </location>
</feature>
<evidence type="ECO:0000256" key="6">
    <source>
        <dbReference type="ARBA" id="ARBA00023136"/>
    </source>
</evidence>
<feature type="transmembrane region" description="Helical" evidence="7">
    <location>
        <begin position="243"/>
        <end position="267"/>
    </location>
</feature>